<reference evidence="1 2" key="1">
    <citation type="submission" date="2015-08" db="EMBL/GenBank/DDBJ databases">
        <title>Next Generation Sequencing and Analysis of the Genome of Puccinia sorghi L Schw, the Causal Agent of Maize Common Rust.</title>
        <authorList>
            <person name="Rochi L."/>
            <person name="Burguener G."/>
            <person name="Darino M."/>
            <person name="Turjanski A."/>
            <person name="Kreff E."/>
            <person name="Dieguez M.J."/>
            <person name="Sacco F."/>
        </authorList>
    </citation>
    <scope>NUCLEOTIDE SEQUENCE [LARGE SCALE GENOMIC DNA]</scope>
    <source>
        <strain evidence="1 2">RO10H11247</strain>
    </source>
</reference>
<dbReference type="VEuPathDB" id="FungiDB:VP01_508g3"/>
<sequence>MGKPEGILNLTLEYSYQVEGCWHRRLDSDPEDNLFKYMNHLSRCSTSICHQQELDRKSRPCGTDKPCKAPRNHRCLCTRVIKLNIGMDQQGHSLSRPLQRRRDRAIKEGLPCFCTLPCDEALPPDAKWTAAQEYPGGSGRLVQGLLYASASNSHPFLCVFFKPRLSSPCAQHSFLRSKGGLDCLLGVPPLANLVTIPPISDDCDSMHQRNLSSLQQQKNATLASSSKLINLTNCFEPGMSFNKQKFLVVVLPVLNRATYRPSSLPDLVQLKTGADQQPIYFINFFVVNLCESITRDSLTPLGAIYESVMKCHFADMGPVKYTGSIPLIVACQTLIKHLYLSVREKNRLLPCYQLPDNGCKSSEGLPRL</sequence>
<name>A0A0L6ULB2_9BASI</name>
<dbReference type="AlphaFoldDB" id="A0A0L6ULB2"/>
<proteinExistence type="predicted"/>
<organism evidence="1 2">
    <name type="scientific">Puccinia sorghi</name>
    <dbReference type="NCBI Taxonomy" id="27349"/>
    <lineage>
        <taxon>Eukaryota</taxon>
        <taxon>Fungi</taxon>
        <taxon>Dikarya</taxon>
        <taxon>Basidiomycota</taxon>
        <taxon>Pucciniomycotina</taxon>
        <taxon>Pucciniomycetes</taxon>
        <taxon>Pucciniales</taxon>
        <taxon>Pucciniaceae</taxon>
        <taxon>Puccinia</taxon>
    </lineage>
</organism>
<gene>
    <name evidence="1" type="ORF">VP01_508g3</name>
</gene>
<evidence type="ECO:0000313" key="2">
    <source>
        <dbReference type="Proteomes" id="UP000037035"/>
    </source>
</evidence>
<keyword evidence="2" id="KW-1185">Reference proteome</keyword>
<dbReference type="EMBL" id="LAVV01010264">
    <property type="protein sequence ID" value="KNZ49318.1"/>
    <property type="molecule type" value="Genomic_DNA"/>
</dbReference>
<comment type="caution">
    <text evidence="1">The sequence shown here is derived from an EMBL/GenBank/DDBJ whole genome shotgun (WGS) entry which is preliminary data.</text>
</comment>
<dbReference type="Proteomes" id="UP000037035">
    <property type="component" value="Unassembled WGS sequence"/>
</dbReference>
<accession>A0A0L6ULB2</accession>
<evidence type="ECO:0000313" key="1">
    <source>
        <dbReference type="EMBL" id="KNZ49318.1"/>
    </source>
</evidence>
<protein>
    <submittedName>
        <fullName evidence="1">Uncharacterized protein</fullName>
    </submittedName>
</protein>